<dbReference type="GO" id="GO:0003964">
    <property type="term" value="F:RNA-directed DNA polymerase activity"/>
    <property type="evidence" value="ECO:0007669"/>
    <property type="project" value="UniProtKB-KW"/>
</dbReference>
<keyword evidence="6" id="KW-0695">RNA-directed DNA polymerase</keyword>
<dbReference type="OrthoDB" id="116078at2759"/>
<dbReference type="InterPro" id="IPR050951">
    <property type="entry name" value="Retrovirus_Pol_polyprotein"/>
</dbReference>
<keyword evidence="1" id="KW-0808">Transferase</keyword>
<dbReference type="PANTHER" id="PTHR37984:SF15">
    <property type="entry name" value="INTEGRASE CATALYTIC DOMAIN-CONTAINING PROTEIN"/>
    <property type="match status" value="1"/>
</dbReference>
<accession>A0A6J8F3S3</accession>
<evidence type="ECO:0000313" key="9">
    <source>
        <dbReference type="Proteomes" id="UP000507470"/>
    </source>
</evidence>
<dbReference type="EMBL" id="CACVKT020010456">
    <property type="protein sequence ID" value="CAC5426772.1"/>
    <property type="molecule type" value="Genomic_DNA"/>
</dbReference>
<keyword evidence="9" id="KW-1185">Reference proteome</keyword>
<evidence type="ECO:0000256" key="4">
    <source>
        <dbReference type="ARBA" id="ARBA00022759"/>
    </source>
</evidence>
<gene>
    <name evidence="8" type="ORF">MCOR_58452</name>
</gene>
<dbReference type="InterPro" id="IPR041373">
    <property type="entry name" value="RT_RNaseH"/>
</dbReference>
<evidence type="ECO:0000259" key="7">
    <source>
        <dbReference type="Pfam" id="PF17917"/>
    </source>
</evidence>
<dbReference type="GO" id="GO:0004519">
    <property type="term" value="F:endonuclease activity"/>
    <property type="evidence" value="ECO:0007669"/>
    <property type="project" value="UniProtKB-KW"/>
</dbReference>
<dbReference type="SUPFAM" id="SSF56672">
    <property type="entry name" value="DNA/RNA polymerases"/>
    <property type="match status" value="1"/>
</dbReference>
<proteinExistence type="predicted"/>
<protein>
    <recommendedName>
        <fullName evidence="7">Reverse transcriptase RNase H-like domain-containing protein</fullName>
    </recommendedName>
</protein>
<sequence>MPMGLYGSAATFQRTMELILQGLQWTTAIIYIDDITGETHIRQYLLERKFKIRSDHQALIWLFRLKEPRGRIARWIEVLSAYTFSIEYRAGKKMGHAGALSRCDNPHDCDCPNINTLEPLKCGPCKKCLKRAEAMNLQTPDKRQEMSKNNR</sequence>
<feature type="domain" description="Reverse transcriptase RNase H-like" evidence="7">
    <location>
        <begin position="39"/>
        <end position="82"/>
    </location>
</feature>
<keyword evidence="3" id="KW-0540">Nuclease</keyword>
<evidence type="ECO:0000256" key="1">
    <source>
        <dbReference type="ARBA" id="ARBA00022679"/>
    </source>
</evidence>
<dbReference type="InterPro" id="IPR043502">
    <property type="entry name" value="DNA/RNA_pol_sf"/>
</dbReference>
<keyword evidence="4" id="KW-0255">Endonuclease</keyword>
<reference evidence="8 9" key="1">
    <citation type="submission" date="2020-06" db="EMBL/GenBank/DDBJ databases">
        <authorList>
            <person name="Li R."/>
            <person name="Bekaert M."/>
        </authorList>
    </citation>
    <scope>NUCLEOTIDE SEQUENCE [LARGE SCALE GENOMIC DNA]</scope>
    <source>
        <strain evidence="9">wild</strain>
    </source>
</reference>
<evidence type="ECO:0000256" key="5">
    <source>
        <dbReference type="ARBA" id="ARBA00022801"/>
    </source>
</evidence>
<evidence type="ECO:0000256" key="2">
    <source>
        <dbReference type="ARBA" id="ARBA00022695"/>
    </source>
</evidence>
<dbReference type="Gene3D" id="3.30.70.270">
    <property type="match status" value="1"/>
</dbReference>
<keyword evidence="2" id="KW-0548">Nucleotidyltransferase</keyword>
<evidence type="ECO:0000313" key="8">
    <source>
        <dbReference type="EMBL" id="CAC5426772.1"/>
    </source>
</evidence>
<dbReference type="PANTHER" id="PTHR37984">
    <property type="entry name" value="PROTEIN CBG26694"/>
    <property type="match status" value="1"/>
</dbReference>
<evidence type="ECO:0000256" key="3">
    <source>
        <dbReference type="ARBA" id="ARBA00022722"/>
    </source>
</evidence>
<keyword evidence="5" id="KW-0378">Hydrolase</keyword>
<dbReference type="GO" id="GO:0016787">
    <property type="term" value="F:hydrolase activity"/>
    <property type="evidence" value="ECO:0007669"/>
    <property type="project" value="UniProtKB-KW"/>
</dbReference>
<dbReference type="Proteomes" id="UP000507470">
    <property type="component" value="Unassembled WGS sequence"/>
</dbReference>
<dbReference type="InterPro" id="IPR043128">
    <property type="entry name" value="Rev_trsase/Diguanyl_cyclase"/>
</dbReference>
<evidence type="ECO:0000256" key="6">
    <source>
        <dbReference type="ARBA" id="ARBA00022918"/>
    </source>
</evidence>
<name>A0A6J8F3S3_MYTCO</name>
<dbReference type="Pfam" id="PF17917">
    <property type="entry name" value="RT_RNaseH"/>
    <property type="match status" value="1"/>
</dbReference>
<organism evidence="8 9">
    <name type="scientific">Mytilus coruscus</name>
    <name type="common">Sea mussel</name>
    <dbReference type="NCBI Taxonomy" id="42192"/>
    <lineage>
        <taxon>Eukaryota</taxon>
        <taxon>Metazoa</taxon>
        <taxon>Spiralia</taxon>
        <taxon>Lophotrochozoa</taxon>
        <taxon>Mollusca</taxon>
        <taxon>Bivalvia</taxon>
        <taxon>Autobranchia</taxon>
        <taxon>Pteriomorphia</taxon>
        <taxon>Mytilida</taxon>
        <taxon>Mytiloidea</taxon>
        <taxon>Mytilidae</taxon>
        <taxon>Mytilinae</taxon>
        <taxon>Mytilus</taxon>
    </lineage>
</organism>
<dbReference type="AlphaFoldDB" id="A0A6J8F3S3"/>